<keyword evidence="2" id="KW-0732">Signal</keyword>
<name>A0A255Z213_9PROT</name>
<keyword evidence="4" id="KW-1185">Reference proteome</keyword>
<comment type="caution">
    <text evidence="3">The sequence shown here is derived from an EMBL/GenBank/DDBJ whole genome shotgun (WGS) entry which is preliminary data.</text>
</comment>
<protein>
    <recommendedName>
        <fullName evidence="5">TonB C-terminal domain-containing protein</fullName>
    </recommendedName>
</protein>
<feature type="signal peptide" evidence="2">
    <location>
        <begin position="1"/>
        <end position="29"/>
    </location>
</feature>
<dbReference type="EMBL" id="NOXU01000025">
    <property type="protein sequence ID" value="OYQ35492.1"/>
    <property type="molecule type" value="Genomic_DNA"/>
</dbReference>
<evidence type="ECO:0000256" key="2">
    <source>
        <dbReference type="SAM" id="SignalP"/>
    </source>
</evidence>
<reference evidence="3 4" key="1">
    <citation type="submission" date="2017-07" db="EMBL/GenBank/DDBJ databases">
        <title>Niveispirillum cyanobacteriorum sp. nov., isolated from cyanobacterial aggregates in a eutrophic lake.</title>
        <authorList>
            <person name="Cai H."/>
        </authorList>
    </citation>
    <scope>NUCLEOTIDE SEQUENCE [LARGE SCALE GENOMIC DNA]</scope>
    <source>
        <strain evidence="4">TH1-14</strain>
    </source>
</reference>
<evidence type="ECO:0000313" key="4">
    <source>
        <dbReference type="Proteomes" id="UP000216998"/>
    </source>
</evidence>
<dbReference type="AlphaFoldDB" id="A0A255Z213"/>
<feature type="compositionally biased region" description="Pro residues" evidence="1">
    <location>
        <begin position="91"/>
        <end position="101"/>
    </location>
</feature>
<gene>
    <name evidence="3" type="ORF">CHU95_07110</name>
</gene>
<evidence type="ECO:0000256" key="1">
    <source>
        <dbReference type="SAM" id="MobiDB-lite"/>
    </source>
</evidence>
<dbReference type="Proteomes" id="UP000216998">
    <property type="component" value="Unassembled WGS sequence"/>
</dbReference>
<organism evidence="3 4">
    <name type="scientific">Niveispirillum lacus</name>
    <dbReference type="NCBI Taxonomy" id="1981099"/>
    <lineage>
        <taxon>Bacteria</taxon>
        <taxon>Pseudomonadati</taxon>
        <taxon>Pseudomonadota</taxon>
        <taxon>Alphaproteobacteria</taxon>
        <taxon>Rhodospirillales</taxon>
        <taxon>Azospirillaceae</taxon>
        <taxon>Niveispirillum</taxon>
    </lineage>
</organism>
<feature type="region of interest" description="Disordered" evidence="1">
    <location>
        <begin position="83"/>
        <end position="124"/>
    </location>
</feature>
<proteinExistence type="predicted"/>
<evidence type="ECO:0008006" key="5">
    <source>
        <dbReference type="Google" id="ProtNLM"/>
    </source>
</evidence>
<evidence type="ECO:0000313" key="3">
    <source>
        <dbReference type="EMBL" id="OYQ35492.1"/>
    </source>
</evidence>
<accession>A0A255Z213</accession>
<feature type="chain" id="PRO_5012784521" description="TonB C-terminal domain-containing protein" evidence="2">
    <location>
        <begin position="30"/>
        <end position="238"/>
    </location>
</feature>
<sequence>MPVTRLFRHCLVAAGLLLVTACGSPPPVAPPPVAPAPADPELVFWESVRDSKDVAEYYAYLQAYPAGRFSALARIRIDALTPKPAPKAATPAPPRAKPPTPKVQALPPSHQQGEPTITEAPAPPVNWAKIDDLSGRANPLLRSQIMDCWTPPPLPTGAGSYRAEVGIYFDPATGQVRGAAFLGGNREMTDATFARFVNSALAAPMDPACRSLDLRQAGIGQGTATTGLVLLFALDSPP</sequence>
<dbReference type="PROSITE" id="PS51257">
    <property type="entry name" value="PROKAR_LIPOPROTEIN"/>
    <property type="match status" value="1"/>
</dbReference>